<keyword evidence="1" id="KW-1133">Transmembrane helix</keyword>
<comment type="caution">
    <text evidence="3">The sequence shown here is derived from an EMBL/GenBank/DDBJ whole genome shotgun (WGS) entry which is preliminary data.</text>
</comment>
<feature type="transmembrane region" description="Helical" evidence="1">
    <location>
        <begin position="52"/>
        <end position="84"/>
    </location>
</feature>
<feature type="transmembrane region" description="Helical" evidence="1">
    <location>
        <begin position="96"/>
        <end position="113"/>
    </location>
</feature>
<feature type="signal peptide" evidence="2">
    <location>
        <begin position="1"/>
        <end position="22"/>
    </location>
</feature>
<name>A0ABX2TLD8_9PROT</name>
<keyword evidence="1" id="KW-0812">Transmembrane</keyword>
<proteinExistence type="predicted"/>
<keyword evidence="4" id="KW-1185">Reference proteome</keyword>
<feature type="chain" id="PRO_5046757878" evidence="2">
    <location>
        <begin position="23"/>
        <end position="197"/>
    </location>
</feature>
<dbReference type="EMBL" id="JABFDB010000027">
    <property type="protein sequence ID" value="NYZ23450.1"/>
    <property type="molecule type" value="Genomic_DNA"/>
</dbReference>
<feature type="transmembrane region" description="Helical" evidence="1">
    <location>
        <begin position="125"/>
        <end position="144"/>
    </location>
</feature>
<keyword evidence="1" id="KW-0472">Membrane</keyword>
<evidence type="ECO:0000256" key="2">
    <source>
        <dbReference type="SAM" id="SignalP"/>
    </source>
</evidence>
<reference evidence="3 4" key="1">
    <citation type="submission" date="2020-05" db="EMBL/GenBank/DDBJ databases">
        <title>Azospirillum oleiclasticum sp. nov, a nitrogen-fixing and heavy crude oil-emulsifying bacterium isolated from the crude oil of Yumen Oilfield.</title>
        <authorList>
            <person name="Wu D."/>
            <person name="Cai M."/>
            <person name="Zhang X."/>
        </authorList>
    </citation>
    <scope>NUCLEOTIDE SEQUENCE [LARGE SCALE GENOMIC DNA]</scope>
    <source>
        <strain evidence="3 4">ROY-1-1-2</strain>
    </source>
</reference>
<accession>A0ABX2TLD8</accession>
<dbReference type="RefSeq" id="WP_180285225.1">
    <property type="nucleotide sequence ID" value="NZ_JABFDB010000027.1"/>
</dbReference>
<dbReference type="Proteomes" id="UP000584642">
    <property type="component" value="Unassembled WGS sequence"/>
</dbReference>
<evidence type="ECO:0000313" key="3">
    <source>
        <dbReference type="EMBL" id="NYZ23450.1"/>
    </source>
</evidence>
<gene>
    <name evidence="3" type="ORF">HND93_27440</name>
</gene>
<keyword evidence="2" id="KW-0732">Signal</keyword>
<organism evidence="3 4">
    <name type="scientific">Azospirillum oleiclasticum</name>
    <dbReference type="NCBI Taxonomy" id="2735135"/>
    <lineage>
        <taxon>Bacteria</taxon>
        <taxon>Pseudomonadati</taxon>
        <taxon>Pseudomonadota</taxon>
        <taxon>Alphaproteobacteria</taxon>
        <taxon>Rhodospirillales</taxon>
        <taxon>Azospirillaceae</taxon>
        <taxon>Azospirillum</taxon>
    </lineage>
</organism>
<protein>
    <submittedName>
        <fullName evidence="3">Uncharacterized protein</fullName>
    </submittedName>
</protein>
<sequence>MRKAAAVVLSASLALAPLAAHAQTATPTAPTTPQVAEEAAVPAKSSGVDPRLLVAGAGAVMGILAFNILSAPLGTVPLAGAALAPVPVDIALGSRLIAAMSGAAGAAAAAVAWDQATGEQHDYGRILALSAGALGGVAIGNMLYGPLGTLPYYAGSGVAAGEGAGLASSAAQAASRVYVIASGVLGAWVADYLYGVN</sequence>
<evidence type="ECO:0000313" key="4">
    <source>
        <dbReference type="Proteomes" id="UP000584642"/>
    </source>
</evidence>
<evidence type="ECO:0000256" key="1">
    <source>
        <dbReference type="SAM" id="Phobius"/>
    </source>
</evidence>